<proteinExistence type="predicted"/>
<reference evidence="1" key="1">
    <citation type="submission" date="2022-03" db="EMBL/GenBank/DDBJ databases">
        <authorList>
            <person name="Martin C."/>
        </authorList>
    </citation>
    <scope>NUCLEOTIDE SEQUENCE</scope>
</reference>
<protein>
    <submittedName>
        <fullName evidence="1">Uncharacterized protein</fullName>
    </submittedName>
</protein>
<name>A0A8S4PJW4_OWEFU</name>
<gene>
    <name evidence="1" type="ORF">OFUS_LOCUS16842</name>
</gene>
<sequence length="165" mass="18294">MELGIKLNIDFRSDKPNSAKDEMWIHDIGILSPDVNVMVSKNRIIVVNNIDGTKKSLAWNSDDSFEINNNYVSVDGQEMFYTKYADEAADVEDLEIVVFRTSSGSIDVSFSNADGVKTDGFIPSAISQIGNVSVDPNQPNILNMAPVWDGTKMIEAQRYKKNAGR</sequence>
<evidence type="ECO:0000313" key="1">
    <source>
        <dbReference type="EMBL" id="CAH1791796.1"/>
    </source>
</evidence>
<dbReference type="EMBL" id="CAIIXF020000008">
    <property type="protein sequence ID" value="CAH1791796.1"/>
    <property type="molecule type" value="Genomic_DNA"/>
</dbReference>
<keyword evidence="2" id="KW-1185">Reference proteome</keyword>
<comment type="caution">
    <text evidence="1">The sequence shown here is derived from an EMBL/GenBank/DDBJ whole genome shotgun (WGS) entry which is preliminary data.</text>
</comment>
<dbReference type="AlphaFoldDB" id="A0A8S4PJW4"/>
<dbReference type="Proteomes" id="UP000749559">
    <property type="component" value="Unassembled WGS sequence"/>
</dbReference>
<accession>A0A8S4PJW4</accession>
<evidence type="ECO:0000313" key="2">
    <source>
        <dbReference type="Proteomes" id="UP000749559"/>
    </source>
</evidence>
<organism evidence="1 2">
    <name type="scientific">Owenia fusiformis</name>
    <name type="common">Polychaete worm</name>
    <dbReference type="NCBI Taxonomy" id="6347"/>
    <lineage>
        <taxon>Eukaryota</taxon>
        <taxon>Metazoa</taxon>
        <taxon>Spiralia</taxon>
        <taxon>Lophotrochozoa</taxon>
        <taxon>Annelida</taxon>
        <taxon>Polychaeta</taxon>
        <taxon>Sedentaria</taxon>
        <taxon>Canalipalpata</taxon>
        <taxon>Sabellida</taxon>
        <taxon>Oweniida</taxon>
        <taxon>Oweniidae</taxon>
        <taxon>Owenia</taxon>
    </lineage>
</organism>